<dbReference type="Pfam" id="PF13560">
    <property type="entry name" value="HTH_31"/>
    <property type="match status" value="1"/>
</dbReference>
<name>A0ABQ6JZ73_9MICO</name>
<dbReference type="Proteomes" id="UP001157034">
    <property type="component" value="Unassembled WGS sequence"/>
</dbReference>
<dbReference type="InterPro" id="IPR010982">
    <property type="entry name" value="Lambda_DNA-bd_dom_sf"/>
</dbReference>
<protein>
    <recommendedName>
        <fullName evidence="2">HTH cro/C1-type domain-containing protein</fullName>
    </recommendedName>
</protein>
<sequence>MLLRHAVGAALRRVRLDRGLTLREVAAAARVSMPYLSEIERGRKEPSSEVLAGVCTALGLTIVDLLVRSAAEIRAGEALVVDLTARRDEFATSDGGVQLAA</sequence>
<proteinExistence type="predicted"/>
<feature type="domain" description="HTH cro/C1-type" evidence="2">
    <location>
        <begin position="11"/>
        <end position="65"/>
    </location>
</feature>
<comment type="caution">
    <text evidence="3">The sequence shown here is derived from an EMBL/GenBank/DDBJ whole genome shotgun (WGS) entry which is preliminary data.</text>
</comment>
<accession>A0ABQ6JZ73</accession>
<keyword evidence="1" id="KW-0238">DNA-binding</keyword>
<dbReference type="CDD" id="cd00093">
    <property type="entry name" value="HTH_XRE"/>
    <property type="match status" value="1"/>
</dbReference>
<dbReference type="PROSITE" id="PS50943">
    <property type="entry name" value="HTH_CROC1"/>
    <property type="match status" value="1"/>
</dbReference>
<organism evidence="3 4">
    <name type="scientific">Pseudolysinimonas kribbensis</name>
    <dbReference type="NCBI Taxonomy" id="433641"/>
    <lineage>
        <taxon>Bacteria</taxon>
        <taxon>Bacillati</taxon>
        <taxon>Actinomycetota</taxon>
        <taxon>Actinomycetes</taxon>
        <taxon>Micrococcales</taxon>
        <taxon>Microbacteriaceae</taxon>
        <taxon>Pseudolysinimonas</taxon>
    </lineage>
</organism>
<evidence type="ECO:0000313" key="4">
    <source>
        <dbReference type="Proteomes" id="UP001157034"/>
    </source>
</evidence>
<dbReference type="EMBL" id="BSVB01000001">
    <property type="protein sequence ID" value="GMA93643.1"/>
    <property type="molecule type" value="Genomic_DNA"/>
</dbReference>
<gene>
    <name evidence="3" type="ORF">GCM10025881_04670</name>
</gene>
<evidence type="ECO:0000313" key="3">
    <source>
        <dbReference type="EMBL" id="GMA93643.1"/>
    </source>
</evidence>
<dbReference type="Gene3D" id="1.10.260.40">
    <property type="entry name" value="lambda repressor-like DNA-binding domains"/>
    <property type="match status" value="1"/>
</dbReference>
<dbReference type="PANTHER" id="PTHR46797">
    <property type="entry name" value="HTH-TYPE TRANSCRIPTIONAL REGULATOR"/>
    <property type="match status" value="1"/>
</dbReference>
<dbReference type="InterPro" id="IPR050807">
    <property type="entry name" value="TransReg_Diox_bact_type"/>
</dbReference>
<dbReference type="RefSeq" id="WP_284252526.1">
    <property type="nucleotide sequence ID" value="NZ_BAAAQO010000003.1"/>
</dbReference>
<evidence type="ECO:0000256" key="1">
    <source>
        <dbReference type="ARBA" id="ARBA00023125"/>
    </source>
</evidence>
<reference evidence="4" key="1">
    <citation type="journal article" date="2019" name="Int. J. Syst. Evol. Microbiol.">
        <title>The Global Catalogue of Microorganisms (GCM) 10K type strain sequencing project: providing services to taxonomists for standard genome sequencing and annotation.</title>
        <authorList>
            <consortium name="The Broad Institute Genomics Platform"/>
            <consortium name="The Broad Institute Genome Sequencing Center for Infectious Disease"/>
            <person name="Wu L."/>
            <person name="Ma J."/>
        </authorList>
    </citation>
    <scope>NUCLEOTIDE SEQUENCE [LARGE SCALE GENOMIC DNA]</scope>
    <source>
        <strain evidence="4">NBRC 108894</strain>
    </source>
</reference>
<evidence type="ECO:0000259" key="2">
    <source>
        <dbReference type="PROSITE" id="PS50943"/>
    </source>
</evidence>
<dbReference type="InterPro" id="IPR001387">
    <property type="entry name" value="Cro/C1-type_HTH"/>
</dbReference>
<keyword evidence="4" id="KW-1185">Reference proteome</keyword>
<dbReference type="SMART" id="SM00530">
    <property type="entry name" value="HTH_XRE"/>
    <property type="match status" value="1"/>
</dbReference>
<dbReference type="PANTHER" id="PTHR46797:SF1">
    <property type="entry name" value="METHYLPHOSPHONATE SYNTHASE"/>
    <property type="match status" value="1"/>
</dbReference>
<dbReference type="SUPFAM" id="SSF47413">
    <property type="entry name" value="lambda repressor-like DNA-binding domains"/>
    <property type="match status" value="1"/>
</dbReference>